<sequence length="444" mass="50913">MAAGQTSSTYSFSSAPKAVTRKKYREPGDVEPGLYRNVKETCISWDKRVHRGNTYSMYTQNAIKEAIETAQKQQAEKKVPRKRKVKEPSIFDMPLPEHERVAVDLTKHLVANEQPPQMEVMESQTDEFLPEPPQEQYQPQRTGIDAFTQVEDGELFDFDREVEPILDVLVMKTLEQSIMEVEEEHELAAMSQFKSAWYDRQRAYPAAWREQVEEEWVRWHEKELVLTKARAQKEKDARLRLKIQAVNIAREHLSTLVPDAKTYLKELVFPDPDDVDIQRHFLPSLFQKVEQEVSAMKQAQSQIDALAAECVAKQQATWEESLQRQRAKSAELQKLHLEELQIRRGKIRILIDDGSGNPVPVGPIQLSSADSIEELQRRVYAWLQQNEPKIAAGWPHGVVLKLSGEPVHKTNQLFEAKPGQISMGPQEPPAPPEQEEEVEDLEAA</sequence>
<evidence type="ECO:0000256" key="7">
    <source>
        <dbReference type="ARBA" id="ARBA00023212"/>
    </source>
</evidence>
<keyword evidence="9" id="KW-0175">Coiled coil</keyword>
<evidence type="ECO:0000256" key="6">
    <source>
        <dbReference type="ARBA" id="ARBA00023069"/>
    </source>
</evidence>
<accession>A0A9P1FHJ7</accession>
<comment type="subcellular location">
    <subcellularLocation>
        <location evidence="1">Cytoplasm</location>
        <location evidence="1">Cytoskeleton</location>
        <location evidence="1">Flagellum axoneme</location>
    </subcellularLocation>
</comment>
<organism evidence="11">
    <name type="scientific">Cladocopium goreaui</name>
    <dbReference type="NCBI Taxonomy" id="2562237"/>
    <lineage>
        <taxon>Eukaryota</taxon>
        <taxon>Sar</taxon>
        <taxon>Alveolata</taxon>
        <taxon>Dinophyceae</taxon>
        <taxon>Suessiales</taxon>
        <taxon>Symbiodiniaceae</taxon>
        <taxon>Cladocopium</taxon>
    </lineage>
</organism>
<evidence type="ECO:0000256" key="9">
    <source>
        <dbReference type="SAM" id="Coils"/>
    </source>
</evidence>
<dbReference type="InterPro" id="IPR009290">
    <property type="entry name" value="Radial_spoke_3"/>
</dbReference>
<dbReference type="PANTHER" id="PTHR21648">
    <property type="entry name" value="FLAGELLAR RADIAL SPOKE PROTEIN 3"/>
    <property type="match status" value="1"/>
</dbReference>
<evidence type="ECO:0000256" key="4">
    <source>
        <dbReference type="ARBA" id="ARBA00022553"/>
    </source>
</evidence>
<feature type="coiled-coil region" evidence="9">
    <location>
        <begin position="289"/>
        <end position="316"/>
    </location>
</feature>
<dbReference type="OrthoDB" id="313308at2759"/>
<evidence type="ECO:0000313" key="11">
    <source>
        <dbReference type="EMBL" id="CAI3976251.1"/>
    </source>
</evidence>
<dbReference type="AlphaFoldDB" id="A0A9P1FHJ7"/>
<feature type="compositionally biased region" description="Acidic residues" evidence="10">
    <location>
        <begin position="433"/>
        <end position="444"/>
    </location>
</feature>
<dbReference type="PANTHER" id="PTHR21648:SF0">
    <property type="entry name" value="RADIAL SPOKE HEAD PROTEIN 3 HOMOLOG"/>
    <property type="match status" value="1"/>
</dbReference>
<keyword evidence="4" id="KW-0597">Phosphoprotein</keyword>
<gene>
    <name evidence="11" type="ORF">C1SCF055_LOCUS4487</name>
</gene>
<protein>
    <submittedName>
        <fullName evidence="12">Polycystin-2</fullName>
    </submittedName>
</protein>
<keyword evidence="8" id="KW-0966">Cell projection</keyword>
<dbReference type="EMBL" id="CAMXCT030000257">
    <property type="protein sequence ID" value="CAL4763563.1"/>
    <property type="molecule type" value="Genomic_DNA"/>
</dbReference>
<evidence type="ECO:0000256" key="1">
    <source>
        <dbReference type="ARBA" id="ARBA00004611"/>
    </source>
</evidence>
<keyword evidence="3" id="KW-0963">Cytoplasm</keyword>
<keyword evidence="5" id="KW-0282">Flagellum</keyword>
<keyword evidence="7" id="KW-0206">Cytoskeleton</keyword>
<proteinExistence type="inferred from homology"/>
<evidence type="ECO:0000313" key="12">
    <source>
        <dbReference type="EMBL" id="CAL4763563.1"/>
    </source>
</evidence>
<keyword evidence="13" id="KW-1185">Reference proteome</keyword>
<name>A0A9P1FHJ7_9DINO</name>
<evidence type="ECO:0000256" key="5">
    <source>
        <dbReference type="ARBA" id="ARBA00022846"/>
    </source>
</evidence>
<dbReference type="EMBL" id="CAMXCT010000257">
    <property type="protein sequence ID" value="CAI3976251.1"/>
    <property type="molecule type" value="Genomic_DNA"/>
</dbReference>
<feature type="compositionally biased region" description="Polar residues" evidence="10">
    <location>
        <begin position="1"/>
        <end position="14"/>
    </location>
</feature>
<evidence type="ECO:0000256" key="3">
    <source>
        <dbReference type="ARBA" id="ARBA00022490"/>
    </source>
</evidence>
<reference evidence="12 13" key="2">
    <citation type="submission" date="2024-05" db="EMBL/GenBank/DDBJ databases">
        <authorList>
            <person name="Chen Y."/>
            <person name="Shah S."/>
            <person name="Dougan E. K."/>
            <person name="Thang M."/>
            <person name="Chan C."/>
        </authorList>
    </citation>
    <scope>NUCLEOTIDE SEQUENCE [LARGE SCALE GENOMIC DNA]</scope>
</reference>
<reference evidence="11" key="1">
    <citation type="submission" date="2022-10" db="EMBL/GenBank/DDBJ databases">
        <authorList>
            <person name="Chen Y."/>
            <person name="Dougan E. K."/>
            <person name="Chan C."/>
            <person name="Rhodes N."/>
            <person name="Thang M."/>
        </authorList>
    </citation>
    <scope>NUCLEOTIDE SEQUENCE</scope>
</reference>
<dbReference type="Proteomes" id="UP001152797">
    <property type="component" value="Unassembled WGS sequence"/>
</dbReference>
<feature type="region of interest" description="Disordered" evidence="10">
    <location>
        <begin position="1"/>
        <end position="31"/>
    </location>
</feature>
<feature type="region of interest" description="Disordered" evidence="10">
    <location>
        <begin position="413"/>
        <end position="444"/>
    </location>
</feature>
<dbReference type="GO" id="GO:0005929">
    <property type="term" value="C:cilium"/>
    <property type="evidence" value="ECO:0007669"/>
    <property type="project" value="TreeGrafter"/>
</dbReference>
<evidence type="ECO:0000313" key="13">
    <source>
        <dbReference type="Proteomes" id="UP001152797"/>
    </source>
</evidence>
<dbReference type="Pfam" id="PF06098">
    <property type="entry name" value="Radial_spoke_3"/>
    <property type="match status" value="1"/>
</dbReference>
<evidence type="ECO:0000256" key="2">
    <source>
        <dbReference type="ARBA" id="ARBA00006737"/>
    </source>
</evidence>
<comment type="similarity">
    <text evidence="2">Belongs to the flagellar radial spoke RSP3 family.</text>
</comment>
<keyword evidence="6" id="KW-0969">Cilium</keyword>
<evidence type="ECO:0000256" key="8">
    <source>
        <dbReference type="ARBA" id="ARBA00023273"/>
    </source>
</evidence>
<comment type="caution">
    <text evidence="11">The sequence shown here is derived from an EMBL/GenBank/DDBJ whole genome shotgun (WGS) entry which is preliminary data.</text>
</comment>
<dbReference type="EMBL" id="CAMXCT020000257">
    <property type="protein sequence ID" value="CAL1129626.1"/>
    <property type="molecule type" value="Genomic_DNA"/>
</dbReference>
<evidence type="ECO:0000256" key="10">
    <source>
        <dbReference type="SAM" id="MobiDB-lite"/>
    </source>
</evidence>